<comment type="similarity">
    <text evidence="1">Belongs to the proteasome subunit p55 family.</text>
</comment>
<dbReference type="OMA" id="AENEMFK"/>
<protein>
    <submittedName>
        <fullName evidence="4">26S proteasome non-ATPase regulatory subunit 12-like</fullName>
    </submittedName>
</protein>
<keyword evidence="3" id="KW-1185">Reference proteome</keyword>
<dbReference type="Pfam" id="PF22241">
    <property type="entry name" value="PSMD12-CSN4_N"/>
    <property type="match status" value="1"/>
</dbReference>
<dbReference type="RefSeq" id="XP_027197759.1">
    <property type="nucleotide sequence ID" value="XM_027341958.1"/>
</dbReference>
<dbReference type="GO" id="GO:0005634">
    <property type="term" value="C:nucleus"/>
    <property type="evidence" value="ECO:0007669"/>
    <property type="project" value="UniProtKB-ARBA"/>
</dbReference>
<dbReference type="InterPro" id="IPR054559">
    <property type="entry name" value="PSMD12-CSN4-like_N"/>
</dbReference>
<keyword evidence="2" id="KW-0647">Proteasome</keyword>
<dbReference type="FunFam" id="1.10.10.10:FF:000070">
    <property type="entry name" value="26S proteasome non-ATPase regulatory subunit 12"/>
    <property type="match status" value="1"/>
</dbReference>
<proteinExistence type="inferred from homology"/>
<dbReference type="CTD" id="40717"/>
<dbReference type="PANTHER" id="PTHR10855">
    <property type="entry name" value="26S PROTEASOME NON-ATPASE REGULATORY SUBUNIT 12/COP9 SIGNALOSOME COMPLEX SUBUNIT 4"/>
    <property type="match status" value="1"/>
</dbReference>
<reference evidence="4" key="1">
    <citation type="submission" date="2025-08" db="UniProtKB">
        <authorList>
            <consortium name="RefSeq"/>
        </authorList>
    </citation>
    <scope>IDENTIFICATION</scope>
    <source>
        <strain evidence="4">Airmid</strain>
    </source>
</reference>
<evidence type="ECO:0000313" key="4">
    <source>
        <dbReference type="RefSeq" id="XP_027197759.1"/>
    </source>
</evidence>
<dbReference type="InterPro" id="IPR040134">
    <property type="entry name" value="PSMD12/CSN4"/>
</dbReference>
<dbReference type="KEGG" id="dpte:113792083"/>
<dbReference type="InterPro" id="IPR036390">
    <property type="entry name" value="WH_DNA-bd_sf"/>
</dbReference>
<dbReference type="PROSITE" id="PS50250">
    <property type="entry name" value="PCI"/>
    <property type="match status" value="1"/>
</dbReference>
<dbReference type="GeneID" id="113792083"/>
<dbReference type="AlphaFoldDB" id="A0A6P6Y0E0"/>
<dbReference type="InterPro" id="IPR040896">
    <property type="entry name" value="RPN5_C"/>
</dbReference>
<dbReference type="FunCoup" id="A0A6P6Y0E0">
    <property type="interactions" value="1791"/>
</dbReference>
<dbReference type="SMART" id="SM00088">
    <property type="entry name" value="PINT"/>
    <property type="match status" value="1"/>
</dbReference>
<dbReference type="Pfam" id="PF01399">
    <property type="entry name" value="PCI"/>
    <property type="match status" value="1"/>
</dbReference>
<sequence length="465" mass="54007">MADTLFTDSGRLVKMEVDYSGTVDEKLPICEKLAKEGKLKEALDILLSLEKQARTGSDTHSTSRILIAIVKLCFESGDFKLLNEQIVTLTKRRSQIKQSVTKMIQECCNYVDKIKDKETQLKYIETLRTVTAGKIYVEVERARLTLKLAHMKEAEGKVDEAATILQELQVETYGSMEKKEKVEMILEQMRLCLARKDYIRTQIISKKISTKFFDNPEMHELKFKYYMLMIELDRSEDAFLNICKHYMAIYNTDAIKNDMQKRCSILKNCVVYIILAPYNNEQSDLINRLKLEKPINELPNYLEILKLFTTWELIRWQTWEASVSQLLRTGNKSNDFEAEPTGVFPFNDEGNKKWNVLKNRVVEHNIRVMARYYSKITLKRMADLLGLTQPETEEALSQLVVSKTIWAKIDRSLGVINFEQSKDPNEVLNDWSSNIDSLMNLVGKMNHLINKEEMIHQNYGDMMTA</sequence>
<evidence type="ECO:0000256" key="1">
    <source>
        <dbReference type="ARBA" id="ARBA00006397"/>
    </source>
</evidence>
<dbReference type="GO" id="GO:0005737">
    <property type="term" value="C:cytoplasm"/>
    <property type="evidence" value="ECO:0007669"/>
    <property type="project" value="TreeGrafter"/>
</dbReference>
<dbReference type="Pfam" id="PF18098">
    <property type="entry name" value="RPN5_C"/>
    <property type="match status" value="1"/>
</dbReference>
<dbReference type="InParanoid" id="A0A6P6Y0E0"/>
<name>A0A6P6Y0E0_DERPT</name>
<dbReference type="InterPro" id="IPR036388">
    <property type="entry name" value="WH-like_DNA-bd_sf"/>
</dbReference>
<dbReference type="Gene3D" id="1.10.10.10">
    <property type="entry name" value="Winged helix-like DNA-binding domain superfamily/Winged helix DNA-binding domain"/>
    <property type="match status" value="1"/>
</dbReference>
<gene>
    <name evidence="4" type="primary">LOC113792083</name>
</gene>
<dbReference type="SUPFAM" id="SSF46785">
    <property type="entry name" value="Winged helix' DNA-binding domain"/>
    <property type="match status" value="1"/>
</dbReference>
<accession>A0A6P6Y0E0</accession>
<dbReference type="GO" id="GO:0008541">
    <property type="term" value="C:proteasome regulatory particle, lid subcomplex"/>
    <property type="evidence" value="ECO:0007669"/>
    <property type="project" value="TreeGrafter"/>
</dbReference>
<evidence type="ECO:0000256" key="2">
    <source>
        <dbReference type="ARBA" id="ARBA00022942"/>
    </source>
</evidence>
<dbReference type="Proteomes" id="UP000515146">
    <property type="component" value="Unplaced"/>
</dbReference>
<organism evidence="3 4">
    <name type="scientific">Dermatophagoides pteronyssinus</name>
    <name type="common">European house dust mite</name>
    <dbReference type="NCBI Taxonomy" id="6956"/>
    <lineage>
        <taxon>Eukaryota</taxon>
        <taxon>Metazoa</taxon>
        <taxon>Ecdysozoa</taxon>
        <taxon>Arthropoda</taxon>
        <taxon>Chelicerata</taxon>
        <taxon>Arachnida</taxon>
        <taxon>Acari</taxon>
        <taxon>Acariformes</taxon>
        <taxon>Sarcoptiformes</taxon>
        <taxon>Astigmata</taxon>
        <taxon>Psoroptidia</taxon>
        <taxon>Analgoidea</taxon>
        <taxon>Pyroglyphidae</taxon>
        <taxon>Dermatophagoidinae</taxon>
        <taxon>Dermatophagoides</taxon>
    </lineage>
</organism>
<dbReference type="InterPro" id="IPR000717">
    <property type="entry name" value="PCI_dom"/>
</dbReference>
<dbReference type="OrthoDB" id="268763at2759"/>
<evidence type="ECO:0000313" key="3">
    <source>
        <dbReference type="Proteomes" id="UP000515146"/>
    </source>
</evidence>
<dbReference type="PANTHER" id="PTHR10855:SF1">
    <property type="entry name" value="26S PROTEASOME NON-ATPASE REGULATORY SUBUNIT 12"/>
    <property type="match status" value="1"/>
</dbReference>